<evidence type="ECO:0000256" key="1">
    <source>
        <dbReference type="SAM" id="Phobius"/>
    </source>
</evidence>
<comment type="caution">
    <text evidence="2">The sequence shown here is derived from an EMBL/GenBank/DDBJ whole genome shotgun (WGS) entry which is preliminary data.</text>
</comment>
<dbReference type="RefSeq" id="WP_123818566.1">
    <property type="nucleotide sequence ID" value="NZ_RKQG01000001.1"/>
</dbReference>
<gene>
    <name evidence="2" type="ORF">EDD38_3268</name>
</gene>
<name>A0A3N4RQ27_9ACTN</name>
<dbReference type="EMBL" id="RKQG01000001">
    <property type="protein sequence ID" value="RPE34926.1"/>
    <property type="molecule type" value="Genomic_DNA"/>
</dbReference>
<dbReference type="AlphaFoldDB" id="A0A3N4RQ27"/>
<keyword evidence="3" id="KW-1185">Reference proteome</keyword>
<feature type="transmembrane region" description="Helical" evidence="1">
    <location>
        <begin position="37"/>
        <end position="54"/>
    </location>
</feature>
<keyword evidence="1" id="KW-1133">Transmembrane helix</keyword>
<feature type="transmembrane region" description="Helical" evidence="1">
    <location>
        <begin position="12"/>
        <end position="31"/>
    </location>
</feature>
<reference evidence="2 3" key="1">
    <citation type="submission" date="2018-11" db="EMBL/GenBank/DDBJ databases">
        <title>Sequencing the genomes of 1000 actinobacteria strains.</title>
        <authorList>
            <person name="Klenk H.-P."/>
        </authorList>
    </citation>
    <scope>NUCLEOTIDE SEQUENCE [LARGE SCALE GENOMIC DNA]</scope>
    <source>
        <strain evidence="2 3">DSM 44781</strain>
    </source>
</reference>
<organism evidence="2 3">
    <name type="scientific">Kitasatospora cineracea</name>
    <dbReference type="NCBI Taxonomy" id="88074"/>
    <lineage>
        <taxon>Bacteria</taxon>
        <taxon>Bacillati</taxon>
        <taxon>Actinomycetota</taxon>
        <taxon>Actinomycetes</taxon>
        <taxon>Kitasatosporales</taxon>
        <taxon>Streptomycetaceae</taxon>
        <taxon>Kitasatospora</taxon>
    </lineage>
</organism>
<evidence type="ECO:0000313" key="3">
    <source>
        <dbReference type="Proteomes" id="UP000266906"/>
    </source>
</evidence>
<keyword evidence="1" id="KW-0472">Membrane</keyword>
<keyword evidence="1" id="KW-0812">Transmembrane</keyword>
<evidence type="ECO:0000313" key="2">
    <source>
        <dbReference type="EMBL" id="RPE34926.1"/>
    </source>
</evidence>
<proteinExistence type="predicted"/>
<accession>A0A3N4RQ27</accession>
<protein>
    <submittedName>
        <fullName evidence="2">Uncharacterized protein</fullName>
    </submittedName>
</protein>
<dbReference type="Proteomes" id="UP000266906">
    <property type="component" value="Unassembled WGS sequence"/>
</dbReference>
<sequence length="60" mass="6512">MTPGQRLVPLLPVLRVLLVVVGLILLSYGLWVIWPPLGFIGGGVSCISVEMVIADKLSRR</sequence>